<sequence>MNAEIRPYARRAVISASRSRPRTRDPYGLGGLSPGRLWQTLRRLLAAGCRLFWSEGRRRVDPAGRLLERRRAGVFRRERVLWAAFN</sequence>
<reference evidence="2" key="1">
    <citation type="journal article" date="2019" name="Int. J. Syst. Evol. Microbiol.">
        <title>The Global Catalogue of Microorganisms (GCM) 10K type strain sequencing project: providing services to taxonomists for standard genome sequencing and annotation.</title>
        <authorList>
            <consortium name="The Broad Institute Genomics Platform"/>
            <consortium name="The Broad Institute Genome Sequencing Center for Infectious Disease"/>
            <person name="Wu L."/>
            <person name="Ma J."/>
        </authorList>
    </citation>
    <scope>NUCLEOTIDE SEQUENCE [LARGE SCALE GENOMIC DNA]</scope>
    <source>
        <strain evidence="2">JCM 4505</strain>
    </source>
</reference>
<dbReference type="Proteomes" id="UP001501867">
    <property type="component" value="Unassembled WGS sequence"/>
</dbReference>
<protein>
    <submittedName>
        <fullName evidence="1">Uncharacterized protein</fullName>
    </submittedName>
</protein>
<name>A0ABN0VDS3_9ACTN</name>
<gene>
    <name evidence="1" type="ORF">GCM10010302_32200</name>
</gene>
<proteinExistence type="predicted"/>
<dbReference type="EMBL" id="BAAABV010000015">
    <property type="protein sequence ID" value="GAA0291194.1"/>
    <property type="molecule type" value="Genomic_DNA"/>
</dbReference>
<accession>A0ABN0VDS3</accession>
<comment type="caution">
    <text evidence="1">The sequence shown here is derived from an EMBL/GenBank/DDBJ whole genome shotgun (WGS) entry which is preliminary data.</text>
</comment>
<evidence type="ECO:0000313" key="1">
    <source>
        <dbReference type="EMBL" id="GAA0291194.1"/>
    </source>
</evidence>
<organism evidence="1 2">
    <name type="scientific">Streptomyces polychromogenes</name>
    <dbReference type="NCBI Taxonomy" id="67342"/>
    <lineage>
        <taxon>Bacteria</taxon>
        <taxon>Bacillati</taxon>
        <taxon>Actinomycetota</taxon>
        <taxon>Actinomycetes</taxon>
        <taxon>Kitasatosporales</taxon>
        <taxon>Streptomycetaceae</taxon>
        <taxon>Streptomyces</taxon>
    </lineage>
</organism>
<evidence type="ECO:0000313" key="2">
    <source>
        <dbReference type="Proteomes" id="UP001501867"/>
    </source>
</evidence>
<keyword evidence="2" id="KW-1185">Reference proteome</keyword>